<evidence type="ECO:0000256" key="7">
    <source>
        <dbReference type="RuleBase" id="RU368003"/>
    </source>
</evidence>
<keyword evidence="6 7" id="KW-0539">Nucleus</keyword>
<evidence type="ECO:0000256" key="4">
    <source>
        <dbReference type="ARBA" id="ARBA00022552"/>
    </source>
</evidence>
<dbReference type="OrthoDB" id="1421013at2759"/>
<dbReference type="GO" id="GO:0003677">
    <property type="term" value="F:DNA binding"/>
    <property type="evidence" value="ECO:0007669"/>
    <property type="project" value="UniProtKB-KW"/>
</dbReference>
<evidence type="ECO:0000313" key="10">
    <source>
        <dbReference type="RefSeq" id="XP_055878519.1"/>
    </source>
</evidence>
<evidence type="ECO:0000256" key="2">
    <source>
        <dbReference type="ARBA" id="ARBA00009154"/>
    </source>
</evidence>
<dbReference type="Proteomes" id="UP001165740">
    <property type="component" value="Chromosome 3"/>
</dbReference>
<proteinExistence type="inferred from homology"/>
<dbReference type="RefSeq" id="XP_055878519.1">
    <property type="nucleotide sequence ID" value="XM_056022544.1"/>
</dbReference>
<dbReference type="InterPro" id="IPR011082">
    <property type="entry name" value="Exosome-assoc_fac/DNA_repair"/>
</dbReference>
<name>A0A9W2ZU94_BIOGL</name>
<dbReference type="GO" id="GO:0005730">
    <property type="term" value="C:nucleolus"/>
    <property type="evidence" value="ECO:0007669"/>
    <property type="project" value="UniProtKB-SubCell"/>
</dbReference>
<comment type="subcellular location">
    <subcellularLocation>
        <location evidence="7">Cytoplasm</location>
    </subcellularLocation>
    <subcellularLocation>
        <location evidence="7">Nucleus</location>
        <location evidence="7">Nucleolus</location>
    </subcellularLocation>
    <subcellularLocation>
        <location evidence="1 7">Nucleus</location>
    </subcellularLocation>
</comment>
<evidence type="ECO:0000256" key="5">
    <source>
        <dbReference type="ARBA" id="ARBA00022884"/>
    </source>
</evidence>
<dbReference type="Pfam" id="PF04000">
    <property type="entry name" value="Sas10_Utp3"/>
    <property type="match status" value="1"/>
</dbReference>
<dbReference type="GO" id="GO:0003723">
    <property type="term" value="F:RNA binding"/>
    <property type="evidence" value="ECO:0007669"/>
    <property type="project" value="UniProtKB-UniRule"/>
</dbReference>
<dbReference type="PANTHER" id="PTHR15341">
    <property type="entry name" value="SUN-COR STEROID HORMONE RECEPTOR CO-REPRESSOR"/>
    <property type="match status" value="1"/>
</dbReference>
<keyword evidence="5 7" id="KW-0694">RNA-binding</keyword>
<dbReference type="InterPro" id="IPR007146">
    <property type="entry name" value="Sas10/Utp3/C1D"/>
</dbReference>
<dbReference type="OMA" id="KRCQNIC"/>
<keyword evidence="7" id="KW-0963">Cytoplasm</keyword>
<dbReference type="GO" id="GO:0005737">
    <property type="term" value="C:cytoplasm"/>
    <property type="evidence" value="ECO:0007669"/>
    <property type="project" value="UniProtKB-SubCell"/>
</dbReference>
<feature type="region of interest" description="Disordered" evidence="8">
    <location>
        <begin position="128"/>
        <end position="163"/>
    </location>
</feature>
<dbReference type="AlphaFoldDB" id="A0A9W2ZU94"/>
<comment type="subunit">
    <text evidence="7">Monomer and homodimer.</text>
</comment>
<evidence type="ECO:0000256" key="8">
    <source>
        <dbReference type="SAM" id="MobiDB-lite"/>
    </source>
</evidence>
<dbReference type="GeneID" id="106060377"/>
<gene>
    <name evidence="10" type="primary">LOC106060377</name>
</gene>
<dbReference type="GO" id="GO:0010468">
    <property type="term" value="P:regulation of gene expression"/>
    <property type="evidence" value="ECO:0007669"/>
    <property type="project" value="TreeGrafter"/>
</dbReference>
<evidence type="ECO:0000313" key="9">
    <source>
        <dbReference type="Proteomes" id="UP001165740"/>
    </source>
</evidence>
<protein>
    <recommendedName>
        <fullName evidence="3 7">Nuclear nucleic acid-binding protein C1D</fullName>
    </recommendedName>
</protein>
<organism evidence="9 10">
    <name type="scientific">Biomphalaria glabrata</name>
    <name type="common">Bloodfluke planorb</name>
    <name type="synonym">Freshwater snail</name>
    <dbReference type="NCBI Taxonomy" id="6526"/>
    <lineage>
        <taxon>Eukaryota</taxon>
        <taxon>Metazoa</taxon>
        <taxon>Spiralia</taxon>
        <taxon>Lophotrochozoa</taxon>
        <taxon>Mollusca</taxon>
        <taxon>Gastropoda</taxon>
        <taxon>Heterobranchia</taxon>
        <taxon>Euthyneura</taxon>
        <taxon>Panpulmonata</taxon>
        <taxon>Hygrophila</taxon>
        <taxon>Lymnaeoidea</taxon>
        <taxon>Planorbidae</taxon>
        <taxon>Biomphalaria</taxon>
    </lineage>
</organism>
<dbReference type="PANTHER" id="PTHR15341:SF3">
    <property type="entry name" value="NUCLEAR NUCLEIC ACID-BINDING PROTEIN C1D"/>
    <property type="match status" value="1"/>
</dbReference>
<accession>A0A9W2ZU94</accession>
<sequence>MAAARSAPKEDGIPSELKEKLATFDTHLSELEVIFSPILSVNRNTLTETLEPLDAAKTDLVAAYAINSLFWMYMNVCGINPKEHAVRQELGRIQSYMQRVKEIEDKKKAPKLDKDSTKRFVKSALWQAAKKRRDDVPLESEPSTSTERRREKQGGKKHKKNNY</sequence>
<evidence type="ECO:0000256" key="3">
    <source>
        <dbReference type="ARBA" id="ARBA00015212"/>
    </source>
</evidence>
<evidence type="ECO:0000256" key="6">
    <source>
        <dbReference type="ARBA" id="ARBA00023242"/>
    </source>
</evidence>
<dbReference type="GO" id="GO:0000460">
    <property type="term" value="P:maturation of 5.8S rRNA"/>
    <property type="evidence" value="ECO:0007669"/>
    <property type="project" value="TreeGrafter"/>
</dbReference>
<keyword evidence="7" id="KW-0238">DNA-binding</keyword>
<keyword evidence="9" id="KW-1185">Reference proteome</keyword>
<comment type="function">
    <text evidence="7">Plays a role in the recruitment of the exosome to pre-rRNA to mediate the 3'-5' end processing of the 5.8S rRNA.</text>
</comment>
<dbReference type="GO" id="GO:0000178">
    <property type="term" value="C:exosome (RNase complex)"/>
    <property type="evidence" value="ECO:0007669"/>
    <property type="project" value="TreeGrafter"/>
</dbReference>
<reference evidence="10" key="1">
    <citation type="submission" date="2025-08" db="UniProtKB">
        <authorList>
            <consortium name="RefSeq"/>
        </authorList>
    </citation>
    <scope>IDENTIFICATION</scope>
</reference>
<keyword evidence="4 7" id="KW-0698">rRNA processing</keyword>
<evidence type="ECO:0000256" key="1">
    <source>
        <dbReference type="ARBA" id="ARBA00004123"/>
    </source>
</evidence>
<comment type="similarity">
    <text evidence="2 7">Belongs to the C1D family.</text>
</comment>